<keyword evidence="2" id="KW-1185">Reference proteome</keyword>
<organism evidence="1 2">
    <name type="scientific">Athelia psychrophila</name>
    <dbReference type="NCBI Taxonomy" id="1759441"/>
    <lineage>
        <taxon>Eukaryota</taxon>
        <taxon>Fungi</taxon>
        <taxon>Dikarya</taxon>
        <taxon>Basidiomycota</taxon>
        <taxon>Agaricomycotina</taxon>
        <taxon>Agaricomycetes</taxon>
        <taxon>Agaricomycetidae</taxon>
        <taxon>Atheliales</taxon>
        <taxon>Atheliaceae</taxon>
        <taxon>Athelia</taxon>
    </lineage>
</organism>
<proteinExistence type="predicted"/>
<evidence type="ECO:0000313" key="2">
    <source>
        <dbReference type="Proteomes" id="UP000076532"/>
    </source>
</evidence>
<evidence type="ECO:0000313" key="1">
    <source>
        <dbReference type="EMBL" id="KZP27323.1"/>
    </source>
</evidence>
<dbReference type="OrthoDB" id="3270987at2759"/>
<dbReference type="Gene3D" id="3.80.10.10">
    <property type="entry name" value="Ribonuclease Inhibitor"/>
    <property type="match status" value="1"/>
</dbReference>
<accession>A0A166QMD5</accession>
<protein>
    <submittedName>
        <fullName evidence="1">Uncharacterized protein</fullName>
    </submittedName>
</protein>
<dbReference type="Proteomes" id="UP000076532">
    <property type="component" value="Unassembled WGS sequence"/>
</dbReference>
<dbReference type="InterPro" id="IPR032675">
    <property type="entry name" value="LRR_dom_sf"/>
</dbReference>
<name>A0A166QMD5_9AGAM</name>
<dbReference type="AlphaFoldDB" id="A0A166QMD5"/>
<gene>
    <name evidence="1" type="ORF">FIBSPDRAFT_928171</name>
</gene>
<dbReference type="EMBL" id="KV417509">
    <property type="protein sequence ID" value="KZP27323.1"/>
    <property type="molecule type" value="Genomic_DNA"/>
</dbReference>
<reference evidence="1 2" key="1">
    <citation type="journal article" date="2016" name="Mol. Biol. Evol.">
        <title>Comparative Genomics of Early-Diverging Mushroom-Forming Fungi Provides Insights into the Origins of Lignocellulose Decay Capabilities.</title>
        <authorList>
            <person name="Nagy L.G."/>
            <person name="Riley R."/>
            <person name="Tritt A."/>
            <person name="Adam C."/>
            <person name="Daum C."/>
            <person name="Floudas D."/>
            <person name="Sun H."/>
            <person name="Yadav J.S."/>
            <person name="Pangilinan J."/>
            <person name="Larsson K.H."/>
            <person name="Matsuura K."/>
            <person name="Barry K."/>
            <person name="Labutti K."/>
            <person name="Kuo R."/>
            <person name="Ohm R.A."/>
            <person name="Bhattacharya S.S."/>
            <person name="Shirouzu T."/>
            <person name="Yoshinaga Y."/>
            <person name="Martin F.M."/>
            <person name="Grigoriev I.V."/>
            <person name="Hibbett D.S."/>
        </authorList>
    </citation>
    <scope>NUCLEOTIDE SEQUENCE [LARGE SCALE GENOMIC DNA]</scope>
    <source>
        <strain evidence="1 2">CBS 109695</strain>
    </source>
</reference>
<sequence length="458" mass="51967">MADVNVPVTRLPTEVLSQVFQQCVIVTWLEKTYPYPHTGTFDKTPLMIASVNRHWRNVALSTPRLWSALTLALRSKYAVAKKQRELASLWLSRSGNSYLSLHIETHTDIYDAMPKMMQILASQSERWRHIYFKLPLPMLKGLSSVQSRLPMLEILKIELWDHIGSASAAIDFLAHAPRLSDFTAGEHVTEKSLAIPWNQLRNFNIRPFNPISPYRIKAKTVLDLLALASDVERVEFQVAGSSTTIYTQPPCSVHLRNLSSLVAVFGGLNPIPFIANLHMPIIRELSLATSRSWGSLSPLWTSLSSQSTLEKLALQTLNSNLTDIKLYDRDVVHILEDLKQLRVLEILDSEPTFISPHFLERFAQRSTSGSPILGPNLQTLLFCHSGSRYADFDSFTRALQSRYPPGSEAMLTTITILCPERHIASILETFQTSSWWNQLRDVGIDMQLQVKESYAVWW</sequence>